<dbReference type="Pfam" id="PF21358">
    <property type="entry name" value="Ezh2_MCSS"/>
    <property type="match status" value="1"/>
</dbReference>
<dbReference type="InterPro" id="IPR045318">
    <property type="entry name" value="EZH1/2-like"/>
</dbReference>
<dbReference type="GO" id="GO:0032259">
    <property type="term" value="P:methylation"/>
    <property type="evidence" value="ECO:0007669"/>
    <property type="project" value="UniProtKB-KW"/>
</dbReference>
<dbReference type="InterPro" id="IPR048358">
    <property type="entry name" value="EZH1/2_MCSS"/>
</dbReference>
<accession>A0A7S3V6Z6</accession>
<evidence type="ECO:0000256" key="7">
    <source>
        <dbReference type="SAM" id="MobiDB-lite"/>
    </source>
</evidence>
<dbReference type="InterPro" id="IPR041355">
    <property type="entry name" value="Pre-SET_CXC"/>
</dbReference>
<dbReference type="PANTHER" id="PTHR45747">
    <property type="entry name" value="HISTONE-LYSINE N-METHYLTRANSFERASE E(Z)"/>
    <property type="match status" value="1"/>
</dbReference>
<dbReference type="InterPro" id="IPR046341">
    <property type="entry name" value="SET_dom_sf"/>
</dbReference>
<dbReference type="GO" id="GO:0031507">
    <property type="term" value="P:heterochromatin formation"/>
    <property type="evidence" value="ECO:0007669"/>
    <property type="project" value="TreeGrafter"/>
</dbReference>
<evidence type="ECO:0000259" key="8">
    <source>
        <dbReference type="PROSITE" id="PS50280"/>
    </source>
</evidence>
<evidence type="ECO:0000256" key="1">
    <source>
        <dbReference type="ARBA" id="ARBA00022603"/>
    </source>
</evidence>
<dbReference type="GO" id="GO:0140951">
    <property type="term" value="F:histone H3K27 trimethyltransferase activity"/>
    <property type="evidence" value="ECO:0007669"/>
    <property type="project" value="UniProtKB-EC"/>
</dbReference>
<dbReference type="InterPro" id="IPR026489">
    <property type="entry name" value="CXC_dom"/>
</dbReference>
<gene>
    <name evidence="10" type="ORF">CDEB00056_LOCUS6266</name>
</gene>
<sequence>MPIPEPGDASFDWCNYEHTREFIHGLCARIDRDRIIAKNKVLKECLIQSRDQVYARANEMAAYIEKEQINSDRKVTQKDNYHAGCGASKASLANLDVETHAKILDSKKACDNVYMPQLPATRYCQGSQDCSSSIAKRQKQEIIFFKGKLKRAHGQQKIIPTIFNDVNSPDRPQAKSTVFLKKNYTAEDQRDLKFAVYFGENNADEEDAEILAELFDTEKRERLLDDGPEYLEDQRHNAIDWILEGMMDKIEEYLKSSMNPMTKYRSAQKKRYFGIQNIGTLILQLLDSISDVKKVEMAYLHHRYQTKFASRLVKLRQILGQENLFFSGIDMSLDGSNKSIALESSKTTEPNTTKVAKEIKCHNTSPGVVVSIPVKNSELESTAKDVQYGDVMDSYRNLFCRRCFLYDCNLHGNLQPPNIELQTALALKYEKEEEESLQLQDLGLPLVQPKSNSSLVCVDCDDFIKPSSDLGLYLVQPKSNSSLLCVDCDDSVKPSSDNDKTKDSRGSNAIDLTKSSGKLSQSLKDVSSEKTSTSNDSNWKLTTLQRAISRHSYQTFQGEAKQISIALGADVEEIQKHAKQQNHHDTMIPEMYCQVIDKSVDSKQRKKGKRNYETSMKSYNPKWVKRIEAAEIHPAFEPCDHDEPCSDETCSCVKNAFFCTKHCAWGKESRNFFRGCSCKRGQCQAKHCPCFGAGRECDPDLCRDCGACSDPPNQFASAQNCRNDNIAMRRHCHLLVAESQVKEAGWGLYSKTALKKGAFIHEYVGEVISQEEADRRGCIYDKVNRSYLFNLTSDTVVDASRKGNKTKFLNHSSTPNCSTKMVMVNGDYRIGIFAREDIDQQTELFFDYRYDVGISNDLIEKPAMKVKWMGKQKKMKKIKKKASKKYA</sequence>
<comment type="catalytic activity">
    <reaction evidence="6">
        <text>L-lysyl(27)-[histone H3] + 3 S-adenosyl-L-methionine = N(6),N(6),N(6)-trimethyl-L-lysyl(27)-[histone H3] + 3 S-adenosyl-L-homocysteine + 3 H(+)</text>
        <dbReference type="Rhea" id="RHEA:60292"/>
        <dbReference type="Rhea" id="RHEA-COMP:15535"/>
        <dbReference type="Rhea" id="RHEA-COMP:15548"/>
        <dbReference type="ChEBI" id="CHEBI:15378"/>
        <dbReference type="ChEBI" id="CHEBI:29969"/>
        <dbReference type="ChEBI" id="CHEBI:57856"/>
        <dbReference type="ChEBI" id="CHEBI:59789"/>
        <dbReference type="ChEBI" id="CHEBI:61961"/>
        <dbReference type="EC" id="2.1.1.356"/>
    </reaction>
</comment>
<dbReference type="Pfam" id="PF18264">
    <property type="entry name" value="preSET_CXC"/>
    <property type="match status" value="1"/>
</dbReference>
<evidence type="ECO:0000259" key="9">
    <source>
        <dbReference type="PROSITE" id="PS51633"/>
    </source>
</evidence>
<dbReference type="PROSITE" id="PS51633">
    <property type="entry name" value="CXC"/>
    <property type="match status" value="1"/>
</dbReference>
<dbReference type="AlphaFoldDB" id="A0A7S3V6Z6"/>
<dbReference type="GO" id="GO:0003682">
    <property type="term" value="F:chromatin binding"/>
    <property type="evidence" value="ECO:0007669"/>
    <property type="project" value="TreeGrafter"/>
</dbReference>
<feature type="region of interest" description="Disordered" evidence="7">
    <location>
        <begin position="491"/>
        <end position="514"/>
    </location>
</feature>
<dbReference type="SMART" id="SM00317">
    <property type="entry name" value="SET"/>
    <property type="match status" value="1"/>
</dbReference>
<evidence type="ECO:0000256" key="2">
    <source>
        <dbReference type="ARBA" id="ARBA00022679"/>
    </source>
</evidence>
<proteinExistence type="predicted"/>
<keyword evidence="5" id="KW-0804">Transcription</keyword>
<dbReference type="EMBL" id="HBIO01008229">
    <property type="protein sequence ID" value="CAE0461425.1"/>
    <property type="molecule type" value="Transcribed_RNA"/>
</dbReference>
<dbReference type="GO" id="GO:0005634">
    <property type="term" value="C:nucleus"/>
    <property type="evidence" value="ECO:0007669"/>
    <property type="project" value="TreeGrafter"/>
</dbReference>
<keyword evidence="3" id="KW-0949">S-adenosyl-L-methionine</keyword>
<evidence type="ECO:0000256" key="6">
    <source>
        <dbReference type="ARBA" id="ARBA00048568"/>
    </source>
</evidence>
<protein>
    <submittedName>
        <fullName evidence="10">Uncharacterized protein</fullName>
    </submittedName>
</protein>
<keyword evidence="2" id="KW-0808">Transferase</keyword>
<evidence type="ECO:0000256" key="5">
    <source>
        <dbReference type="ARBA" id="ARBA00023163"/>
    </source>
</evidence>
<feature type="compositionally biased region" description="Basic and acidic residues" evidence="7">
    <location>
        <begin position="491"/>
        <end position="505"/>
    </location>
</feature>
<feature type="domain" description="CXC" evidence="9">
    <location>
        <begin position="603"/>
        <end position="722"/>
    </location>
</feature>
<dbReference type="InterPro" id="IPR001214">
    <property type="entry name" value="SET_dom"/>
</dbReference>
<dbReference type="InterPro" id="IPR033467">
    <property type="entry name" value="Tesmin/TSO1-like_CXC"/>
</dbReference>
<feature type="domain" description="SET" evidence="8">
    <location>
        <begin position="732"/>
        <end position="849"/>
    </location>
</feature>
<dbReference type="PROSITE" id="PS50280">
    <property type="entry name" value="SET"/>
    <property type="match status" value="1"/>
</dbReference>
<name>A0A7S3V6Z6_9STRA</name>
<dbReference type="SMART" id="SM01114">
    <property type="entry name" value="CXC"/>
    <property type="match status" value="1"/>
</dbReference>
<keyword evidence="4" id="KW-0805">Transcription regulation</keyword>
<organism evidence="10">
    <name type="scientific">Chaetoceros debilis</name>
    <dbReference type="NCBI Taxonomy" id="122233"/>
    <lineage>
        <taxon>Eukaryota</taxon>
        <taxon>Sar</taxon>
        <taxon>Stramenopiles</taxon>
        <taxon>Ochrophyta</taxon>
        <taxon>Bacillariophyta</taxon>
        <taxon>Coscinodiscophyceae</taxon>
        <taxon>Chaetocerotophycidae</taxon>
        <taxon>Chaetocerotales</taxon>
        <taxon>Chaetocerotaceae</taxon>
        <taxon>Chaetoceros</taxon>
    </lineage>
</organism>
<evidence type="ECO:0000256" key="4">
    <source>
        <dbReference type="ARBA" id="ARBA00023015"/>
    </source>
</evidence>
<dbReference type="PANTHER" id="PTHR45747:SF4">
    <property type="entry name" value="HISTONE-LYSINE N-METHYLTRANSFERASE E(Z)"/>
    <property type="match status" value="1"/>
</dbReference>
<dbReference type="CDD" id="cd10519">
    <property type="entry name" value="SET_EZH"/>
    <property type="match status" value="1"/>
</dbReference>
<keyword evidence="1" id="KW-0489">Methyltransferase</keyword>
<dbReference type="Gene3D" id="2.170.270.10">
    <property type="entry name" value="SET domain"/>
    <property type="match status" value="1"/>
</dbReference>
<evidence type="ECO:0000256" key="3">
    <source>
        <dbReference type="ARBA" id="ARBA00022691"/>
    </source>
</evidence>
<dbReference type="Pfam" id="PF00856">
    <property type="entry name" value="SET"/>
    <property type="match status" value="1"/>
</dbReference>
<dbReference type="SUPFAM" id="SSF82199">
    <property type="entry name" value="SET domain"/>
    <property type="match status" value="1"/>
</dbReference>
<evidence type="ECO:0000313" key="10">
    <source>
        <dbReference type="EMBL" id="CAE0461425.1"/>
    </source>
</evidence>
<reference evidence="10" key="1">
    <citation type="submission" date="2021-01" db="EMBL/GenBank/DDBJ databases">
        <authorList>
            <person name="Corre E."/>
            <person name="Pelletier E."/>
            <person name="Niang G."/>
            <person name="Scheremetjew M."/>
            <person name="Finn R."/>
            <person name="Kale V."/>
            <person name="Holt S."/>
            <person name="Cochrane G."/>
            <person name="Meng A."/>
            <person name="Brown T."/>
            <person name="Cohen L."/>
        </authorList>
    </citation>
    <scope>NUCLEOTIDE SEQUENCE</scope>
    <source>
        <strain evidence="10">MM31A-1</strain>
    </source>
</reference>